<name>A0AAV8TJD9_9ROSI</name>
<dbReference type="Pfam" id="PF01697">
    <property type="entry name" value="Glyco_transf_92"/>
    <property type="match status" value="1"/>
</dbReference>
<dbReference type="PANTHER" id="PTHR21461:SF12">
    <property type="entry name" value="GALACTAN BETA-1,4-GALACTOSYLTRANSFERASE GALS2"/>
    <property type="match status" value="1"/>
</dbReference>
<accession>A0AAV8TJD9</accession>
<evidence type="ECO:0000256" key="5">
    <source>
        <dbReference type="ARBA" id="ARBA00022692"/>
    </source>
</evidence>
<keyword evidence="7 8" id="KW-0472">Membrane</keyword>
<evidence type="ECO:0000313" key="9">
    <source>
        <dbReference type="EMBL" id="KAJ8766079.1"/>
    </source>
</evidence>
<feature type="transmembrane region" description="Helical" evidence="8">
    <location>
        <begin position="26"/>
        <end position="46"/>
    </location>
</feature>
<dbReference type="PANTHER" id="PTHR21461">
    <property type="entry name" value="GLYCOSYLTRANSFERASE FAMILY 92 PROTEIN"/>
    <property type="match status" value="1"/>
</dbReference>
<sequence>MGTEREKDRAEKRVLMGVVVNCATELKLLLTALLFLCSVATLLQFLPSRFTISTSDLRVCISRITTTNATADAVNSSAAAIPTILLNSSAIPPTHNLTPISEKQEQEQEQFLDNGVVKRVFHPFGAAAYNFISMSAYRGGVDTFAIMGLSSKPLHLYSKPTYQCEWVQESSSPNISTTPINSSVAYKVLPDWGYGRVYTVVIVNCSFAQPINVDNSGGKLFLHASTSGGGDTKFNVTDRFEVLTENPGSVNFSVFTAKPKYDFLYCGSSLYGNLSPQRVREWIAFHVKLFGERSHFVIHDAGGVHEEVMEVLRPWMELGYVTLHDIREQERFDGYYHNQFMVVNDCLHRYKFMAKWMFFFDVDEYIYVPPKNTIKSVLDSLSEYNQFTIEQMPMNGKLCLSADYGRYYRKWGFEKLVYKDVRKGIRRDRKYAIQPRNVFATGVHMSQNLVGKTTHKTEGRIMYFHYHGTIAQRREPCRKLLNVTETYFENTPYLLDTTMRDIAWLVKKFELKMIGNRLQQTRQ</sequence>
<dbReference type="AlphaFoldDB" id="A0AAV8TJD9"/>
<evidence type="ECO:0000256" key="7">
    <source>
        <dbReference type="ARBA" id="ARBA00023136"/>
    </source>
</evidence>
<dbReference type="GO" id="GO:0005737">
    <property type="term" value="C:cytoplasm"/>
    <property type="evidence" value="ECO:0007669"/>
    <property type="project" value="TreeGrafter"/>
</dbReference>
<evidence type="ECO:0000256" key="2">
    <source>
        <dbReference type="ARBA" id="ARBA00007647"/>
    </source>
</evidence>
<dbReference type="InterPro" id="IPR008166">
    <property type="entry name" value="Glyco_transf_92"/>
</dbReference>
<comment type="similarity">
    <text evidence="2 8">Belongs to the glycosyltransferase 92 family.</text>
</comment>
<evidence type="ECO:0000256" key="3">
    <source>
        <dbReference type="ARBA" id="ARBA00022676"/>
    </source>
</evidence>
<keyword evidence="4 8" id="KW-0808">Transferase</keyword>
<gene>
    <name evidence="9" type="ORF">K2173_020595</name>
</gene>
<dbReference type="GO" id="GO:0016020">
    <property type="term" value="C:membrane"/>
    <property type="evidence" value="ECO:0007669"/>
    <property type="project" value="UniProtKB-SubCell"/>
</dbReference>
<comment type="subcellular location">
    <subcellularLocation>
        <location evidence="1">Membrane</location>
        <topology evidence="1">Single-pass membrane protein</topology>
    </subcellularLocation>
</comment>
<evidence type="ECO:0000256" key="6">
    <source>
        <dbReference type="ARBA" id="ARBA00022989"/>
    </source>
</evidence>
<dbReference type="GO" id="GO:0016757">
    <property type="term" value="F:glycosyltransferase activity"/>
    <property type="evidence" value="ECO:0007669"/>
    <property type="project" value="UniProtKB-UniRule"/>
</dbReference>
<proteinExistence type="inferred from homology"/>
<organism evidence="9 10">
    <name type="scientific">Erythroxylum novogranatense</name>
    <dbReference type="NCBI Taxonomy" id="1862640"/>
    <lineage>
        <taxon>Eukaryota</taxon>
        <taxon>Viridiplantae</taxon>
        <taxon>Streptophyta</taxon>
        <taxon>Embryophyta</taxon>
        <taxon>Tracheophyta</taxon>
        <taxon>Spermatophyta</taxon>
        <taxon>Magnoliopsida</taxon>
        <taxon>eudicotyledons</taxon>
        <taxon>Gunneridae</taxon>
        <taxon>Pentapetalae</taxon>
        <taxon>rosids</taxon>
        <taxon>fabids</taxon>
        <taxon>Malpighiales</taxon>
        <taxon>Erythroxylaceae</taxon>
        <taxon>Erythroxylum</taxon>
    </lineage>
</organism>
<keyword evidence="3 8" id="KW-0328">Glycosyltransferase</keyword>
<evidence type="ECO:0000256" key="8">
    <source>
        <dbReference type="RuleBase" id="RU366017"/>
    </source>
</evidence>
<dbReference type="Proteomes" id="UP001159364">
    <property type="component" value="Linkage Group LG05"/>
</dbReference>
<comment type="caution">
    <text evidence="9">The sequence shown here is derived from an EMBL/GenBank/DDBJ whole genome shotgun (WGS) entry which is preliminary data.</text>
</comment>
<protein>
    <recommendedName>
        <fullName evidence="8">Glycosyltransferase family 92 protein</fullName>
        <ecNumber evidence="8">2.4.1.-</ecNumber>
    </recommendedName>
</protein>
<dbReference type="EMBL" id="JAIWQS010000005">
    <property type="protein sequence ID" value="KAJ8766079.1"/>
    <property type="molecule type" value="Genomic_DNA"/>
</dbReference>
<evidence type="ECO:0000313" key="10">
    <source>
        <dbReference type="Proteomes" id="UP001159364"/>
    </source>
</evidence>
<keyword evidence="5 8" id="KW-0812">Transmembrane</keyword>
<reference evidence="9 10" key="1">
    <citation type="submission" date="2021-09" db="EMBL/GenBank/DDBJ databases">
        <title>Genomic insights and catalytic innovation underlie evolution of tropane alkaloids biosynthesis.</title>
        <authorList>
            <person name="Wang Y.-J."/>
            <person name="Tian T."/>
            <person name="Huang J.-P."/>
            <person name="Huang S.-X."/>
        </authorList>
    </citation>
    <scope>NUCLEOTIDE SEQUENCE [LARGE SCALE GENOMIC DNA]</scope>
    <source>
        <strain evidence="9">KIB-2018</strain>
        <tissue evidence="9">Leaf</tissue>
    </source>
</reference>
<keyword evidence="6 8" id="KW-1133">Transmembrane helix</keyword>
<dbReference type="EC" id="2.4.1.-" evidence="8"/>
<keyword evidence="10" id="KW-1185">Reference proteome</keyword>
<evidence type="ECO:0000256" key="4">
    <source>
        <dbReference type="ARBA" id="ARBA00022679"/>
    </source>
</evidence>
<evidence type="ECO:0000256" key="1">
    <source>
        <dbReference type="ARBA" id="ARBA00004167"/>
    </source>
</evidence>